<dbReference type="SUPFAM" id="SSF81606">
    <property type="entry name" value="PP2C-like"/>
    <property type="match status" value="1"/>
</dbReference>
<dbReference type="InterPro" id="IPR036457">
    <property type="entry name" value="PPM-type-like_dom_sf"/>
</dbReference>
<proteinExistence type="predicted"/>
<evidence type="ECO:0000259" key="2">
    <source>
        <dbReference type="PROSITE" id="PS51746"/>
    </source>
</evidence>
<evidence type="ECO:0000256" key="1">
    <source>
        <dbReference type="SAM" id="MobiDB-lite"/>
    </source>
</evidence>
<dbReference type="CDD" id="cd00143">
    <property type="entry name" value="PP2Cc"/>
    <property type="match status" value="1"/>
</dbReference>
<dbReference type="InterPro" id="IPR015655">
    <property type="entry name" value="PP2C"/>
</dbReference>
<protein>
    <submittedName>
        <fullName evidence="3">Protein phosphatase</fullName>
    </submittedName>
</protein>
<evidence type="ECO:0000313" key="3">
    <source>
        <dbReference type="EMBL" id="SDB84333.1"/>
    </source>
</evidence>
<evidence type="ECO:0000313" key="4">
    <source>
        <dbReference type="Proteomes" id="UP000199039"/>
    </source>
</evidence>
<feature type="region of interest" description="Disordered" evidence="1">
    <location>
        <begin position="260"/>
        <end position="279"/>
    </location>
</feature>
<dbReference type="GO" id="GO:0004722">
    <property type="term" value="F:protein serine/threonine phosphatase activity"/>
    <property type="evidence" value="ECO:0007669"/>
    <property type="project" value="InterPro"/>
</dbReference>
<dbReference type="InterPro" id="IPR001932">
    <property type="entry name" value="PPM-type_phosphatase-like_dom"/>
</dbReference>
<reference evidence="3 4" key="1">
    <citation type="submission" date="2016-09" db="EMBL/GenBank/DDBJ databases">
        <authorList>
            <person name="Capua I."/>
            <person name="De Benedictis P."/>
            <person name="Joannis T."/>
            <person name="Lombin L.H."/>
            <person name="Cattoli G."/>
        </authorList>
    </citation>
    <scope>NUCLEOTIDE SEQUENCE [LARGE SCALE GENOMIC DNA]</scope>
    <source>
        <strain evidence="3 4">ISLP-3</strain>
    </source>
</reference>
<dbReference type="AlphaFoldDB" id="A0A1G6GR60"/>
<dbReference type="OrthoDB" id="9801841at2"/>
<dbReference type="PANTHER" id="PTHR47992">
    <property type="entry name" value="PROTEIN PHOSPHATASE"/>
    <property type="match status" value="1"/>
</dbReference>
<dbReference type="Proteomes" id="UP000199039">
    <property type="component" value="Unassembled WGS sequence"/>
</dbReference>
<organism evidence="3 4">
    <name type="scientific">Sanguibacter gelidistatuariae</name>
    <dbReference type="NCBI Taxonomy" id="1814289"/>
    <lineage>
        <taxon>Bacteria</taxon>
        <taxon>Bacillati</taxon>
        <taxon>Actinomycetota</taxon>
        <taxon>Actinomycetes</taxon>
        <taxon>Micrococcales</taxon>
        <taxon>Sanguibacteraceae</taxon>
        <taxon>Sanguibacter</taxon>
    </lineage>
</organism>
<name>A0A1G6GR60_9MICO</name>
<gene>
    <name evidence="3" type="ORF">SAMN05216410_0383</name>
</gene>
<sequence length="279" mass="29318">MTLAGRSPFTGRWGAATDKGAVRRHNEDSLLASPPLFLVADGMGGHDAGDIASAMVVASFARFVEQPSVSEDEVRQAVTHARQSISEYFEPSGLSGGSTLTGIGVSSVDGEAAVVVVNIGDSRTYRLSQGVLEQLSKDHSTVQELIDSGAIQALEARTHPERNVITRAISPTADSEPDVWSVPARVGDRYLACSDGLTGELTDDEIRDVLLAHDDPQTAAAELVARALAERGRDNITAVVVDVVQIARGDDPGGLWQRLAAGSGDDASIEDTIPTHPAT</sequence>
<feature type="domain" description="PPM-type phosphatase" evidence="2">
    <location>
        <begin position="12"/>
        <end position="243"/>
    </location>
</feature>
<dbReference type="Gene3D" id="3.60.40.10">
    <property type="entry name" value="PPM-type phosphatase domain"/>
    <property type="match status" value="1"/>
</dbReference>
<dbReference type="STRING" id="1814289.SAMN05216410_0383"/>
<dbReference type="PROSITE" id="PS51746">
    <property type="entry name" value="PPM_2"/>
    <property type="match status" value="1"/>
</dbReference>
<dbReference type="SMART" id="SM00332">
    <property type="entry name" value="PP2Cc"/>
    <property type="match status" value="1"/>
</dbReference>
<dbReference type="SMART" id="SM00331">
    <property type="entry name" value="PP2C_SIG"/>
    <property type="match status" value="1"/>
</dbReference>
<keyword evidence="4" id="KW-1185">Reference proteome</keyword>
<dbReference type="Pfam" id="PF13672">
    <property type="entry name" value="PP2C_2"/>
    <property type="match status" value="1"/>
</dbReference>
<accession>A0A1G6GR60</accession>
<dbReference type="RefSeq" id="WP_093180387.1">
    <property type="nucleotide sequence ID" value="NZ_FMYH01000001.1"/>
</dbReference>
<dbReference type="EMBL" id="FMYH01000001">
    <property type="protein sequence ID" value="SDB84333.1"/>
    <property type="molecule type" value="Genomic_DNA"/>
</dbReference>